<organism evidence="2 3">
    <name type="scientific">Kineococcus endophyticus</name>
    <dbReference type="NCBI Taxonomy" id="1181883"/>
    <lineage>
        <taxon>Bacteria</taxon>
        <taxon>Bacillati</taxon>
        <taxon>Actinomycetota</taxon>
        <taxon>Actinomycetes</taxon>
        <taxon>Kineosporiales</taxon>
        <taxon>Kineosporiaceae</taxon>
        <taxon>Kineococcus</taxon>
    </lineage>
</organism>
<name>A0ABV3P576_9ACTN</name>
<dbReference type="Pfam" id="PF08240">
    <property type="entry name" value="ADH_N"/>
    <property type="match status" value="1"/>
</dbReference>
<keyword evidence="3" id="KW-1185">Reference proteome</keyword>
<accession>A0ABV3P576</accession>
<dbReference type="EMBL" id="JBFNQN010000005">
    <property type="protein sequence ID" value="MEW9264779.1"/>
    <property type="molecule type" value="Genomic_DNA"/>
</dbReference>
<dbReference type="InterPro" id="IPR036291">
    <property type="entry name" value="NAD(P)-bd_dom_sf"/>
</dbReference>
<dbReference type="GO" id="GO:0016491">
    <property type="term" value="F:oxidoreductase activity"/>
    <property type="evidence" value="ECO:0007669"/>
    <property type="project" value="UniProtKB-KW"/>
</dbReference>
<dbReference type="Gene3D" id="3.40.50.720">
    <property type="entry name" value="NAD(P)-binding Rossmann-like Domain"/>
    <property type="match status" value="1"/>
</dbReference>
<dbReference type="InterPro" id="IPR020843">
    <property type="entry name" value="ER"/>
</dbReference>
<dbReference type="InterPro" id="IPR013154">
    <property type="entry name" value="ADH-like_N"/>
</dbReference>
<dbReference type="Gene3D" id="3.90.180.10">
    <property type="entry name" value="Medium-chain alcohol dehydrogenases, catalytic domain"/>
    <property type="match status" value="1"/>
</dbReference>
<dbReference type="Pfam" id="PF13602">
    <property type="entry name" value="ADH_zinc_N_2"/>
    <property type="match status" value="1"/>
</dbReference>
<dbReference type="Proteomes" id="UP001555826">
    <property type="component" value="Unassembled WGS sequence"/>
</dbReference>
<dbReference type="SUPFAM" id="SSF50129">
    <property type="entry name" value="GroES-like"/>
    <property type="match status" value="1"/>
</dbReference>
<dbReference type="PANTHER" id="PTHR43482">
    <property type="entry name" value="PROTEIN AST1-RELATED"/>
    <property type="match status" value="1"/>
</dbReference>
<dbReference type="EC" id="1.-.-.-" evidence="2"/>
<dbReference type="SUPFAM" id="SSF51735">
    <property type="entry name" value="NAD(P)-binding Rossmann-fold domains"/>
    <property type="match status" value="1"/>
</dbReference>
<evidence type="ECO:0000259" key="1">
    <source>
        <dbReference type="SMART" id="SM00829"/>
    </source>
</evidence>
<proteinExistence type="predicted"/>
<feature type="domain" description="Enoyl reductase (ER)" evidence="1">
    <location>
        <begin position="11"/>
        <end position="300"/>
    </location>
</feature>
<dbReference type="CDD" id="cd05289">
    <property type="entry name" value="MDR_like_2"/>
    <property type="match status" value="1"/>
</dbReference>
<evidence type="ECO:0000313" key="3">
    <source>
        <dbReference type="Proteomes" id="UP001555826"/>
    </source>
</evidence>
<dbReference type="PANTHER" id="PTHR43482:SF1">
    <property type="entry name" value="PROTEIN AST1-RELATED"/>
    <property type="match status" value="1"/>
</dbReference>
<dbReference type="InterPro" id="IPR011032">
    <property type="entry name" value="GroES-like_sf"/>
</dbReference>
<dbReference type="RefSeq" id="WP_367637588.1">
    <property type="nucleotide sequence ID" value="NZ_JBFNQN010000005.1"/>
</dbReference>
<dbReference type="SMART" id="SM00829">
    <property type="entry name" value="PKS_ER"/>
    <property type="match status" value="1"/>
</dbReference>
<protein>
    <submittedName>
        <fullName evidence="2">NADP-dependent oxidoreductase</fullName>
        <ecNumber evidence="2">1.-.-.-</ecNumber>
    </submittedName>
</protein>
<dbReference type="InterPro" id="IPR052585">
    <property type="entry name" value="Lipid_raft_assoc_Zn_ADH"/>
</dbReference>
<keyword evidence="2" id="KW-0560">Oxidoreductase</keyword>
<comment type="caution">
    <text evidence="2">The sequence shown here is derived from an EMBL/GenBank/DDBJ whole genome shotgun (WGS) entry which is preliminary data.</text>
</comment>
<evidence type="ECO:0000313" key="2">
    <source>
        <dbReference type="EMBL" id="MEW9264779.1"/>
    </source>
</evidence>
<sequence length="302" mass="31106">MSRVVRFERWGGPDVLRVVEVPARRPGPAEVQVTVRASGVTAGESAAREGALAELYPRAFPAATGSEFAGVVTDVGSRARRFAVGDEVLGWSPEQGGHADVVVVPEGALVRKPAAVSWEVAGALYVAGVTAWTCVESTGVGDGDVVLVVGAASDVGTLVVQLARLCGAGVVGVAEATHHDWLHAHGADAVEPADAGALARVVHGRAGRVDVVVDTTGADVDHLAEALGVPASRCVATLPLEADLEFGPAAPRRAEVLAELVDLVAQDRLHVPIAGAFALDDVVEAFATAERPHRRGRIVLLP</sequence>
<gene>
    <name evidence="2" type="ORF">AB1207_08470</name>
</gene>
<reference evidence="2 3" key="1">
    <citation type="submission" date="2024-07" db="EMBL/GenBank/DDBJ databases">
        <authorList>
            <person name="Thanompreechachai J."/>
            <person name="Duangmal K."/>
        </authorList>
    </citation>
    <scope>NUCLEOTIDE SEQUENCE [LARGE SCALE GENOMIC DNA]</scope>
    <source>
        <strain evidence="2 3">KCTC 19886</strain>
    </source>
</reference>